<dbReference type="eggNOG" id="arCOG00764">
    <property type="taxonomic scope" value="Archaea"/>
</dbReference>
<dbReference type="InterPro" id="IPR003814">
    <property type="entry name" value="FmdEsu_dom"/>
</dbReference>
<dbReference type="KEGG" id="mla:Mlab_1096"/>
<dbReference type="STRING" id="410358.Mlab_1096"/>
<dbReference type="InterPro" id="IPR053194">
    <property type="entry name" value="tRNA_methyltr_O"/>
</dbReference>
<dbReference type="EC" id="1.2.99.5" evidence="2"/>
<proteinExistence type="predicted"/>
<evidence type="ECO:0000259" key="1">
    <source>
        <dbReference type="Pfam" id="PF02663"/>
    </source>
</evidence>
<dbReference type="AlphaFoldDB" id="A2SSF9"/>
<dbReference type="PANTHER" id="PTHR39418">
    <property type="entry name" value="DEHYDROGENASE-RELATED"/>
    <property type="match status" value="1"/>
</dbReference>
<keyword evidence="3" id="KW-1185">Reference proteome</keyword>
<name>A2SSF9_METLZ</name>
<dbReference type="Pfam" id="PF02663">
    <property type="entry name" value="FmdE"/>
    <property type="match status" value="1"/>
</dbReference>
<dbReference type="OrthoDB" id="31120at2157"/>
<reference evidence="2 3" key="1">
    <citation type="journal article" date="2009" name="Stand. Genomic Sci.">
        <title>Complete genome sequence of Methanocorpusculum labreanum type strain Z.</title>
        <authorList>
            <person name="Anderson I.J."/>
            <person name="Sieprawska-Lupa M."/>
            <person name="Goltsman E."/>
            <person name="Lapidus A."/>
            <person name="Copeland A."/>
            <person name="Glavina Del Rio T."/>
            <person name="Tice H."/>
            <person name="Dalin E."/>
            <person name="Barry K."/>
            <person name="Pitluck S."/>
            <person name="Hauser L."/>
            <person name="Land M."/>
            <person name="Lucas S."/>
            <person name="Richardson P."/>
            <person name="Whitman W.B."/>
            <person name="Kyrpides N.C."/>
        </authorList>
    </citation>
    <scope>NUCLEOTIDE SEQUENCE [LARGE SCALE GENOMIC DNA]</scope>
    <source>
        <strain evidence="3">ATCC 43576 / DSM 4855 / Z</strain>
    </source>
</reference>
<dbReference type="PANTHER" id="PTHR39418:SF1">
    <property type="entry name" value="DEHYDROGENASE"/>
    <property type="match status" value="1"/>
</dbReference>
<dbReference type="HOGENOM" id="CLU_146464_0_0_2"/>
<dbReference type="EMBL" id="CP000559">
    <property type="protein sequence ID" value="ABN07265.1"/>
    <property type="molecule type" value="Genomic_DNA"/>
</dbReference>
<evidence type="ECO:0000313" key="2">
    <source>
        <dbReference type="EMBL" id="ABN07265.1"/>
    </source>
</evidence>
<feature type="domain" description="Formylmethanofuran dehydrogenase subunit E" evidence="1">
    <location>
        <begin position="24"/>
        <end position="144"/>
    </location>
</feature>
<dbReference type="RefSeq" id="WP_011833468.1">
    <property type="nucleotide sequence ID" value="NC_008942.1"/>
</dbReference>
<dbReference type="SUPFAM" id="SSF143555">
    <property type="entry name" value="FwdE-like"/>
    <property type="match status" value="1"/>
</dbReference>
<keyword evidence="2" id="KW-0560">Oxidoreductase</keyword>
<evidence type="ECO:0000313" key="3">
    <source>
        <dbReference type="Proteomes" id="UP000000365"/>
    </source>
</evidence>
<dbReference type="Proteomes" id="UP000000365">
    <property type="component" value="Chromosome"/>
</dbReference>
<sequence length="150" mass="17205">MKWHENCRYMELPREYTSEELAKFHGHLGPFIVLGYRMGKYALQYFDNDPFSIFATVYCSGTTPESCLMDGVQIGSGCTLGKRNIELVPSQTAEVMFRHADGRAILIKPGDYMKYKSDYDSLDPELALEHFAEAMYSMEDTDLFVVTELR</sequence>
<protein>
    <submittedName>
        <fullName evidence="2">Formylmethanofuran dehydrogenase subunit E-like protein</fullName>
        <ecNumber evidence="2">1.2.99.5</ecNumber>
    </submittedName>
</protein>
<gene>
    <name evidence="2" type="ordered locus">Mlab_1096</name>
</gene>
<dbReference type="GeneID" id="4796043"/>
<dbReference type="GO" id="GO:0016491">
    <property type="term" value="F:oxidoreductase activity"/>
    <property type="evidence" value="ECO:0007669"/>
    <property type="project" value="UniProtKB-KW"/>
</dbReference>
<accession>A2SSF9</accession>
<dbReference type="Gene3D" id="3.30.1330.130">
    <property type="match status" value="1"/>
</dbReference>
<organism evidence="2 3">
    <name type="scientific">Methanocorpusculum labreanum (strain ATCC 43576 / DSM 4855 / Z)</name>
    <dbReference type="NCBI Taxonomy" id="410358"/>
    <lineage>
        <taxon>Archaea</taxon>
        <taxon>Methanobacteriati</taxon>
        <taxon>Methanobacteriota</taxon>
        <taxon>Stenosarchaea group</taxon>
        <taxon>Methanomicrobia</taxon>
        <taxon>Methanomicrobiales</taxon>
        <taxon>Methanocorpusculaceae</taxon>
        <taxon>Methanocorpusculum</taxon>
    </lineage>
</organism>